<gene>
    <name evidence="3" type="ORF">L211DRAFT_579118</name>
</gene>
<evidence type="ECO:0000313" key="4">
    <source>
        <dbReference type="Proteomes" id="UP000267821"/>
    </source>
</evidence>
<keyword evidence="2" id="KW-0472">Membrane</keyword>
<sequence>MAQYSYREDIELGNQLPTPLPYPAHTTPPFSPPSSPPTSLPPSASRSCPILLSIVVLLLGGLIAIIIYLTVTPKM</sequence>
<feature type="compositionally biased region" description="Pro residues" evidence="1">
    <location>
        <begin position="29"/>
        <end position="40"/>
    </location>
</feature>
<protein>
    <submittedName>
        <fullName evidence="3">Uncharacterized protein</fullName>
    </submittedName>
</protein>
<evidence type="ECO:0000256" key="1">
    <source>
        <dbReference type="SAM" id="MobiDB-lite"/>
    </source>
</evidence>
<reference evidence="3 4" key="1">
    <citation type="journal article" date="2018" name="Nat. Ecol. Evol.">
        <title>Pezizomycetes genomes reveal the molecular basis of ectomycorrhizal truffle lifestyle.</title>
        <authorList>
            <person name="Murat C."/>
            <person name="Payen T."/>
            <person name="Noel B."/>
            <person name="Kuo A."/>
            <person name="Morin E."/>
            <person name="Chen J."/>
            <person name="Kohler A."/>
            <person name="Krizsan K."/>
            <person name="Balestrini R."/>
            <person name="Da Silva C."/>
            <person name="Montanini B."/>
            <person name="Hainaut M."/>
            <person name="Levati E."/>
            <person name="Barry K.W."/>
            <person name="Belfiori B."/>
            <person name="Cichocki N."/>
            <person name="Clum A."/>
            <person name="Dockter R.B."/>
            <person name="Fauchery L."/>
            <person name="Guy J."/>
            <person name="Iotti M."/>
            <person name="Le Tacon F."/>
            <person name="Lindquist E.A."/>
            <person name="Lipzen A."/>
            <person name="Malagnac F."/>
            <person name="Mello A."/>
            <person name="Molinier V."/>
            <person name="Miyauchi S."/>
            <person name="Poulain J."/>
            <person name="Riccioni C."/>
            <person name="Rubini A."/>
            <person name="Sitrit Y."/>
            <person name="Splivallo R."/>
            <person name="Traeger S."/>
            <person name="Wang M."/>
            <person name="Zifcakova L."/>
            <person name="Wipf D."/>
            <person name="Zambonelli A."/>
            <person name="Paolocci F."/>
            <person name="Nowrousian M."/>
            <person name="Ottonello S."/>
            <person name="Baldrian P."/>
            <person name="Spatafora J.W."/>
            <person name="Henrissat B."/>
            <person name="Nagy L.G."/>
            <person name="Aury J.M."/>
            <person name="Wincker P."/>
            <person name="Grigoriev I.V."/>
            <person name="Bonfante P."/>
            <person name="Martin F.M."/>
        </authorList>
    </citation>
    <scope>NUCLEOTIDE SEQUENCE [LARGE SCALE GENOMIC DNA]</scope>
    <source>
        <strain evidence="3 4">ATCC MYA-4762</strain>
    </source>
</reference>
<keyword evidence="2" id="KW-0812">Transmembrane</keyword>
<accession>A0A3N4LPN4</accession>
<keyword evidence="4" id="KW-1185">Reference proteome</keyword>
<feature type="region of interest" description="Disordered" evidence="1">
    <location>
        <begin position="13"/>
        <end position="44"/>
    </location>
</feature>
<keyword evidence="2" id="KW-1133">Transmembrane helix</keyword>
<organism evidence="3 4">
    <name type="scientific">Terfezia boudieri ATCC MYA-4762</name>
    <dbReference type="NCBI Taxonomy" id="1051890"/>
    <lineage>
        <taxon>Eukaryota</taxon>
        <taxon>Fungi</taxon>
        <taxon>Dikarya</taxon>
        <taxon>Ascomycota</taxon>
        <taxon>Pezizomycotina</taxon>
        <taxon>Pezizomycetes</taxon>
        <taxon>Pezizales</taxon>
        <taxon>Pezizaceae</taxon>
        <taxon>Terfezia</taxon>
    </lineage>
</organism>
<name>A0A3N4LPN4_9PEZI</name>
<evidence type="ECO:0000256" key="2">
    <source>
        <dbReference type="SAM" id="Phobius"/>
    </source>
</evidence>
<evidence type="ECO:0000313" key="3">
    <source>
        <dbReference type="EMBL" id="RPB19935.1"/>
    </source>
</evidence>
<proteinExistence type="predicted"/>
<dbReference type="InParanoid" id="A0A3N4LPN4"/>
<dbReference type="Proteomes" id="UP000267821">
    <property type="component" value="Unassembled WGS sequence"/>
</dbReference>
<dbReference type="AlphaFoldDB" id="A0A3N4LPN4"/>
<dbReference type="EMBL" id="ML121580">
    <property type="protein sequence ID" value="RPB19935.1"/>
    <property type="molecule type" value="Genomic_DNA"/>
</dbReference>
<feature type="transmembrane region" description="Helical" evidence="2">
    <location>
        <begin position="50"/>
        <end position="71"/>
    </location>
</feature>